<dbReference type="VEuPathDB" id="FungiDB:An18g02100"/>
<accession>A0AAJ8BWK9</accession>
<gene>
    <name evidence="2" type="ORF">An18g02100</name>
</gene>
<dbReference type="GeneID" id="84593659"/>
<reference evidence="2" key="1">
    <citation type="submission" date="2025-02" db="EMBL/GenBank/DDBJ databases">
        <authorList>
            <consortium name="NCBI Genome Project"/>
        </authorList>
    </citation>
    <scope>NUCLEOTIDE SEQUENCE</scope>
</reference>
<reference evidence="2" key="2">
    <citation type="submission" date="2025-08" db="UniProtKB">
        <authorList>
            <consortium name="RefSeq"/>
        </authorList>
    </citation>
    <scope>IDENTIFICATION</scope>
</reference>
<dbReference type="RefSeq" id="XP_059605018.1">
    <property type="nucleotide sequence ID" value="XM_059745631.1"/>
</dbReference>
<evidence type="ECO:0000256" key="1">
    <source>
        <dbReference type="SAM" id="MobiDB-lite"/>
    </source>
</evidence>
<protein>
    <submittedName>
        <fullName evidence="2">Uncharacterized protein</fullName>
    </submittedName>
</protein>
<sequence length="184" mass="19732">MESAQREGQLLGWIFPMEIRILLLRQLAAPQWILEHQKCFIAINGEKNPVAPLPPNKDRDTASGPPDPVAPPSGEIRTTASKFWPSSEDSPSPSGSQRHPDPIDLAPSQGDRSADPTRVGTINNLGYPAYAGPLPGGVTFRPLQADPSALYLSRASFPVSSNCYSQFYPSCPEPKQGGPAGTVT</sequence>
<organism evidence="2">
    <name type="scientific">Aspergillus niger</name>
    <dbReference type="NCBI Taxonomy" id="5061"/>
    <lineage>
        <taxon>Eukaryota</taxon>
        <taxon>Fungi</taxon>
        <taxon>Dikarya</taxon>
        <taxon>Ascomycota</taxon>
        <taxon>Pezizomycotina</taxon>
        <taxon>Eurotiomycetes</taxon>
        <taxon>Eurotiomycetidae</taxon>
        <taxon>Eurotiales</taxon>
        <taxon>Aspergillaceae</taxon>
        <taxon>Aspergillus</taxon>
        <taxon>Aspergillus subgen. Circumdati</taxon>
    </lineage>
</organism>
<feature type="compositionally biased region" description="Low complexity" evidence="1">
    <location>
        <begin position="85"/>
        <end position="96"/>
    </location>
</feature>
<feature type="region of interest" description="Disordered" evidence="1">
    <location>
        <begin position="51"/>
        <end position="120"/>
    </location>
</feature>
<dbReference type="AlphaFoldDB" id="A0AAJ8BWK9"/>
<name>A0AAJ8BWK9_ASPNG</name>
<dbReference type="KEGG" id="ang:An18g02100"/>
<proteinExistence type="predicted"/>
<evidence type="ECO:0000313" key="2">
    <source>
        <dbReference type="RefSeq" id="XP_059605018.1"/>
    </source>
</evidence>